<dbReference type="PANTHER" id="PTHR11845">
    <property type="entry name" value="5'-DEOXYNUCLEOTIDASE HDDC2"/>
    <property type="match status" value="1"/>
</dbReference>
<evidence type="ECO:0000256" key="11">
    <source>
        <dbReference type="ARBA" id="ARBA00022801"/>
    </source>
</evidence>
<keyword evidence="11" id="KW-0378">Hydrolase</keyword>
<evidence type="ECO:0000256" key="4">
    <source>
        <dbReference type="ARBA" id="ARBA00001946"/>
    </source>
</evidence>
<dbReference type="InterPro" id="IPR039356">
    <property type="entry name" value="YfbR/HDDC2"/>
</dbReference>
<protein>
    <recommendedName>
        <fullName evidence="9">5'-deoxynucleotidase HDDC2</fullName>
        <ecNumber evidence="8">3.1.3.89</ecNumber>
    </recommendedName>
    <alternativeName>
        <fullName evidence="13">HD domain-containing protein 2</fullName>
    </alternativeName>
</protein>
<dbReference type="EMBL" id="CACRXK020003988">
    <property type="protein sequence ID" value="CAB4001041.1"/>
    <property type="molecule type" value="Genomic_DNA"/>
</dbReference>
<comment type="cofactor">
    <cofactor evidence="3">
        <name>Co(2+)</name>
        <dbReference type="ChEBI" id="CHEBI:48828"/>
    </cofactor>
</comment>
<evidence type="ECO:0000256" key="1">
    <source>
        <dbReference type="ARBA" id="ARBA00001638"/>
    </source>
</evidence>
<evidence type="ECO:0000256" key="12">
    <source>
        <dbReference type="ARBA" id="ARBA00022842"/>
    </source>
</evidence>
<dbReference type="AlphaFoldDB" id="A0A7D9I521"/>
<dbReference type="GO" id="GO:0046872">
    <property type="term" value="F:metal ion binding"/>
    <property type="evidence" value="ECO:0007669"/>
    <property type="project" value="UniProtKB-KW"/>
</dbReference>
<dbReference type="OrthoDB" id="10254258at2759"/>
<evidence type="ECO:0000256" key="10">
    <source>
        <dbReference type="ARBA" id="ARBA00022723"/>
    </source>
</evidence>
<comment type="catalytic activity">
    <reaction evidence="1">
        <text>a 2'-deoxyribonucleoside 5'-phosphate + H2O = a 2'-deoxyribonucleoside + phosphate</text>
        <dbReference type="Rhea" id="RHEA:36167"/>
        <dbReference type="ChEBI" id="CHEBI:15377"/>
        <dbReference type="ChEBI" id="CHEBI:18274"/>
        <dbReference type="ChEBI" id="CHEBI:43474"/>
        <dbReference type="ChEBI" id="CHEBI:65317"/>
        <dbReference type="EC" id="3.1.3.89"/>
    </reaction>
</comment>
<keyword evidence="16" id="KW-1185">Reference proteome</keyword>
<comment type="cofactor">
    <cofactor evidence="2">
        <name>Mn(2+)</name>
        <dbReference type="ChEBI" id="CHEBI:29035"/>
    </cofactor>
</comment>
<dbReference type="Pfam" id="PF13023">
    <property type="entry name" value="HD_3"/>
    <property type="match status" value="1"/>
</dbReference>
<dbReference type="FunFam" id="1.10.3210.10:FF:000011">
    <property type="entry name" value="HD domain-containing protein 2"/>
    <property type="match status" value="1"/>
</dbReference>
<evidence type="ECO:0000256" key="2">
    <source>
        <dbReference type="ARBA" id="ARBA00001936"/>
    </source>
</evidence>
<evidence type="ECO:0000256" key="5">
    <source>
        <dbReference type="ARBA" id="ARBA00004074"/>
    </source>
</evidence>
<sequence>MAESKHDLLQFMIVVGKLKSLRRTGWVRRGVPNPEHVADHMYMMVVMTFFIQDDHNLNKERCMKLALVHDMAECIVGDITPYCGVSKNEKHAKEREAMKQISSLAGQKVGPELLALWEEYEAQETPESQFVKNLDRFDMILQAHQYEKEIGQVGHLQEFFDSTEGKFDHAMVNNWATQLTEHRKMSETNKESASDSENNRTEKV</sequence>
<keyword evidence="10" id="KW-0479">Metal-binding</keyword>
<comment type="cofactor">
    <cofactor evidence="4">
        <name>Mg(2+)</name>
        <dbReference type="ChEBI" id="CHEBI:18420"/>
    </cofactor>
</comment>
<evidence type="ECO:0000256" key="7">
    <source>
        <dbReference type="ARBA" id="ARBA00011738"/>
    </source>
</evidence>
<dbReference type="SMART" id="SM00471">
    <property type="entry name" value="HDc"/>
    <property type="match status" value="1"/>
</dbReference>
<comment type="caution">
    <text evidence="15">The sequence shown here is derived from an EMBL/GenBank/DDBJ whole genome shotgun (WGS) entry which is preliminary data.</text>
</comment>
<dbReference type="GO" id="GO:0002953">
    <property type="term" value="F:5'-deoxynucleotidase activity"/>
    <property type="evidence" value="ECO:0007669"/>
    <property type="project" value="UniProtKB-EC"/>
</dbReference>
<dbReference type="InterPro" id="IPR006674">
    <property type="entry name" value="HD_domain"/>
</dbReference>
<evidence type="ECO:0000256" key="13">
    <source>
        <dbReference type="ARBA" id="ARBA00032735"/>
    </source>
</evidence>
<evidence type="ECO:0000313" key="15">
    <source>
        <dbReference type="EMBL" id="CAB4001041.1"/>
    </source>
</evidence>
<evidence type="ECO:0000256" key="9">
    <source>
        <dbReference type="ARBA" id="ARBA00015933"/>
    </source>
</evidence>
<keyword evidence="12" id="KW-0460">Magnesium</keyword>
<organism evidence="15 16">
    <name type="scientific">Paramuricea clavata</name>
    <name type="common">Red gorgonian</name>
    <name type="synonym">Violescent sea-whip</name>
    <dbReference type="NCBI Taxonomy" id="317549"/>
    <lineage>
        <taxon>Eukaryota</taxon>
        <taxon>Metazoa</taxon>
        <taxon>Cnidaria</taxon>
        <taxon>Anthozoa</taxon>
        <taxon>Octocorallia</taxon>
        <taxon>Malacalcyonacea</taxon>
        <taxon>Plexauridae</taxon>
        <taxon>Paramuricea</taxon>
    </lineage>
</organism>
<feature type="region of interest" description="Disordered" evidence="14">
    <location>
        <begin position="180"/>
        <end position="204"/>
    </location>
</feature>
<comment type="similarity">
    <text evidence="6">Belongs to the HDDC2 family.</text>
</comment>
<evidence type="ECO:0000256" key="6">
    <source>
        <dbReference type="ARBA" id="ARBA00009999"/>
    </source>
</evidence>
<dbReference type="PANTHER" id="PTHR11845:SF13">
    <property type="entry name" value="5'-DEOXYNUCLEOTIDASE HDDC2"/>
    <property type="match status" value="1"/>
</dbReference>
<dbReference type="EC" id="3.1.3.89" evidence="8"/>
<dbReference type="GO" id="GO:0009159">
    <property type="term" value="P:deoxyribonucleoside monophosphate catabolic process"/>
    <property type="evidence" value="ECO:0007669"/>
    <property type="project" value="UniProtKB-ARBA"/>
</dbReference>
<evidence type="ECO:0000256" key="3">
    <source>
        <dbReference type="ARBA" id="ARBA00001941"/>
    </source>
</evidence>
<accession>A0A7D9I521</accession>
<evidence type="ECO:0000256" key="8">
    <source>
        <dbReference type="ARBA" id="ARBA00012964"/>
    </source>
</evidence>
<reference evidence="15" key="1">
    <citation type="submission" date="2020-04" db="EMBL/GenBank/DDBJ databases">
        <authorList>
            <person name="Alioto T."/>
            <person name="Alioto T."/>
            <person name="Gomez Garrido J."/>
        </authorList>
    </citation>
    <scope>NUCLEOTIDE SEQUENCE</scope>
    <source>
        <strain evidence="15">A484AB</strain>
    </source>
</reference>
<gene>
    <name evidence="15" type="ORF">PACLA_8A044065</name>
</gene>
<evidence type="ECO:0000256" key="14">
    <source>
        <dbReference type="SAM" id="MobiDB-lite"/>
    </source>
</evidence>
<dbReference type="GO" id="GO:0005737">
    <property type="term" value="C:cytoplasm"/>
    <property type="evidence" value="ECO:0007669"/>
    <property type="project" value="TreeGrafter"/>
</dbReference>
<proteinExistence type="inferred from homology"/>
<evidence type="ECO:0000313" key="16">
    <source>
        <dbReference type="Proteomes" id="UP001152795"/>
    </source>
</evidence>
<dbReference type="Gene3D" id="1.10.3210.10">
    <property type="entry name" value="Hypothetical protein af1432"/>
    <property type="match status" value="1"/>
</dbReference>
<dbReference type="Proteomes" id="UP001152795">
    <property type="component" value="Unassembled WGS sequence"/>
</dbReference>
<dbReference type="SUPFAM" id="SSF109604">
    <property type="entry name" value="HD-domain/PDEase-like"/>
    <property type="match status" value="1"/>
</dbReference>
<dbReference type="InterPro" id="IPR003607">
    <property type="entry name" value="HD/PDEase_dom"/>
</dbReference>
<name>A0A7D9I521_PARCT</name>
<comment type="function">
    <text evidence="5">Catalyzes the dephosphorylation of the nucleoside 5'-monophosphates deoxyadenosine monophosphate (dAMP), deoxycytidine monophosphate (dCMP), deoxyguanosine monophosphate (dGMP) and deoxythymidine monophosphate (dTMP).</text>
</comment>
<comment type="subunit">
    <text evidence="7">Homodimer.</text>
</comment>